<organism evidence="2 3">
    <name type="scientific">Armillaria gallica</name>
    <name type="common">Bulbous honey fungus</name>
    <name type="synonym">Armillaria bulbosa</name>
    <dbReference type="NCBI Taxonomy" id="47427"/>
    <lineage>
        <taxon>Eukaryota</taxon>
        <taxon>Fungi</taxon>
        <taxon>Dikarya</taxon>
        <taxon>Basidiomycota</taxon>
        <taxon>Agaricomycotina</taxon>
        <taxon>Agaricomycetes</taxon>
        <taxon>Agaricomycetidae</taxon>
        <taxon>Agaricales</taxon>
        <taxon>Marasmiineae</taxon>
        <taxon>Physalacriaceae</taxon>
        <taxon>Armillaria</taxon>
    </lineage>
</organism>
<name>A0A2H3DK83_ARMGA</name>
<feature type="compositionally biased region" description="Low complexity" evidence="1">
    <location>
        <begin position="98"/>
        <end position="124"/>
    </location>
</feature>
<dbReference type="AlphaFoldDB" id="A0A2H3DK83"/>
<accession>A0A2H3DK83</accession>
<protein>
    <submittedName>
        <fullName evidence="2">Uncharacterized protein</fullName>
    </submittedName>
</protein>
<evidence type="ECO:0000313" key="2">
    <source>
        <dbReference type="EMBL" id="PBK91892.1"/>
    </source>
</evidence>
<feature type="region of interest" description="Disordered" evidence="1">
    <location>
        <begin position="31"/>
        <end position="129"/>
    </location>
</feature>
<evidence type="ECO:0000313" key="3">
    <source>
        <dbReference type="Proteomes" id="UP000217790"/>
    </source>
</evidence>
<feature type="compositionally biased region" description="Polar residues" evidence="1">
    <location>
        <begin position="69"/>
        <end position="88"/>
    </location>
</feature>
<sequence length="174" mass="19128">MELLSSNLESTTSRVMGQNVQRCGQWTAHTFRDNTTRSDTSAYDPKEASFPSNGRRRRFHSIAAEAQVQPASARQRSTKKTPSISDSSPYFPVEDTLPSPVNISSRSPSESSSVPPSSSPSSTSNDFAEFNASHRPPILLARARALYVPIIQSGVHATLPRKGRVEIHDTWCAR</sequence>
<reference evidence="3" key="1">
    <citation type="journal article" date="2017" name="Nat. Ecol. Evol.">
        <title>Genome expansion and lineage-specific genetic innovations in the forest pathogenic fungi Armillaria.</title>
        <authorList>
            <person name="Sipos G."/>
            <person name="Prasanna A.N."/>
            <person name="Walter M.C."/>
            <person name="O'Connor E."/>
            <person name="Balint B."/>
            <person name="Krizsan K."/>
            <person name="Kiss B."/>
            <person name="Hess J."/>
            <person name="Varga T."/>
            <person name="Slot J."/>
            <person name="Riley R."/>
            <person name="Boka B."/>
            <person name="Rigling D."/>
            <person name="Barry K."/>
            <person name="Lee J."/>
            <person name="Mihaltcheva S."/>
            <person name="LaButti K."/>
            <person name="Lipzen A."/>
            <person name="Waldron R."/>
            <person name="Moloney N.M."/>
            <person name="Sperisen C."/>
            <person name="Kredics L."/>
            <person name="Vagvoelgyi C."/>
            <person name="Patrignani A."/>
            <person name="Fitzpatrick D."/>
            <person name="Nagy I."/>
            <person name="Doyle S."/>
            <person name="Anderson J.B."/>
            <person name="Grigoriev I.V."/>
            <person name="Gueldener U."/>
            <person name="Muensterkoetter M."/>
            <person name="Nagy L.G."/>
        </authorList>
    </citation>
    <scope>NUCLEOTIDE SEQUENCE [LARGE SCALE GENOMIC DNA]</scope>
    <source>
        <strain evidence="3">Ar21-2</strain>
    </source>
</reference>
<dbReference type="EMBL" id="KZ293660">
    <property type="protein sequence ID" value="PBK91892.1"/>
    <property type="molecule type" value="Genomic_DNA"/>
</dbReference>
<keyword evidence="3" id="KW-1185">Reference proteome</keyword>
<dbReference type="STRING" id="47427.A0A2H3DK83"/>
<evidence type="ECO:0000256" key="1">
    <source>
        <dbReference type="SAM" id="MobiDB-lite"/>
    </source>
</evidence>
<gene>
    <name evidence="2" type="ORF">ARMGADRAFT_191996</name>
</gene>
<dbReference type="Proteomes" id="UP000217790">
    <property type="component" value="Unassembled WGS sequence"/>
</dbReference>
<proteinExistence type="predicted"/>
<dbReference type="InParanoid" id="A0A2H3DK83"/>